<evidence type="ECO:0000256" key="2">
    <source>
        <dbReference type="ARBA" id="ARBA00023134"/>
    </source>
</evidence>
<proteinExistence type="predicted"/>
<dbReference type="InterPro" id="IPR024156">
    <property type="entry name" value="Small_GTPase_ARF"/>
</dbReference>
<keyword evidence="2" id="KW-0342">GTP-binding</keyword>
<protein>
    <recommendedName>
        <fullName evidence="6">ADP-ribosylation factor</fullName>
    </recommendedName>
</protein>
<keyword evidence="5" id="KW-1185">Reference proteome</keyword>
<organism evidence="4 5">
    <name type="scientific">Hohenbuehelia grisea</name>
    <dbReference type="NCBI Taxonomy" id="104357"/>
    <lineage>
        <taxon>Eukaryota</taxon>
        <taxon>Fungi</taxon>
        <taxon>Dikarya</taxon>
        <taxon>Basidiomycota</taxon>
        <taxon>Agaricomycotina</taxon>
        <taxon>Agaricomycetes</taxon>
        <taxon>Agaricomycetidae</taxon>
        <taxon>Agaricales</taxon>
        <taxon>Pleurotineae</taxon>
        <taxon>Pleurotaceae</taxon>
        <taxon>Hohenbuehelia</taxon>
    </lineage>
</organism>
<gene>
    <name evidence="4" type="ORF">HGRIS_003168</name>
</gene>
<dbReference type="EMBL" id="JASNQZ010000006">
    <property type="protein sequence ID" value="KAL0957071.1"/>
    <property type="molecule type" value="Genomic_DNA"/>
</dbReference>
<dbReference type="InterPro" id="IPR006689">
    <property type="entry name" value="Small_GTPase_ARF/SAR"/>
</dbReference>
<dbReference type="PROSITE" id="PS51417">
    <property type="entry name" value="ARF"/>
    <property type="match status" value="1"/>
</dbReference>
<feature type="region of interest" description="Disordered" evidence="3">
    <location>
        <begin position="325"/>
        <end position="347"/>
    </location>
</feature>
<sequence>MATVLQSLISRLLKSRQRFSAVIMGLDYSGKTSILYRLRLNELVQAIPTTGFNVEEVTPPKLRSRDASLTMTCWDVGAGCGGITYMLRTMSIYAETSDAIIWVVDSCDRERLTESWDALQKVRSYLPEEKRKSLPVLVLANKQDMAGAIPVDDIRRTFMQAASGITLNVFKASASADVAKGGLPEAFYWLQIVLSSGSPPAPLTVEAVSRPAAKKPAGIPQEDLAIKLETWIDRALNDSSPDEFLEQFKTLSLPSWDHYTHIRLAYTILTRYGRQIGKTMIFDGIQRYIAESSQTRGRTFHETMTYFWVQIVHFGIRSLPEGLEAHRSTEKPAGASPEPVADGGEDVDLGDVASITTLADDGTRKRGADKPGAREGEDFARFLLMSPYVVNGNLWMEFYTKEVIMTPQAKGEMVLPDKRPLPNLVIRDAIPGATGKPNT</sequence>
<keyword evidence="1" id="KW-0547">Nucleotide-binding</keyword>
<name>A0ABR3JPT1_9AGAR</name>
<dbReference type="SMART" id="SM00178">
    <property type="entry name" value="SAR"/>
    <property type="match status" value="1"/>
</dbReference>
<evidence type="ECO:0000256" key="1">
    <source>
        <dbReference type="ARBA" id="ARBA00022741"/>
    </source>
</evidence>
<reference evidence="5" key="1">
    <citation type="submission" date="2024-06" db="EMBL/GenBank/DDBJ databases">
        <title>Multi-omics analyses provide insights into the biosynthesis of the anticancer antibiotic pleurotin in Hohenbuehelia grisea.</title>
        <authorList>
            <person name="Weaver J.A."/>
            <person name="Alberti F."/>
        </authorList>
    </citation>
    <scope>NUCLEOTIDE SEQUENCE [LARGE SCALE GENOMIC DNA]</scope>
    <source>
        <strain evidence="5">T-177</strain>
    </source>
</reference>
<dbReference type="SMART" id="SM00177">
    <property type="entry name" value="ARF"/>
    <property type="match status" value="1"/>
</dbReference>
<evidence type="ECO:0008006" key="6">
    <source>
        <dbReference type="Google" id="ProtNLM"/>
    </source>
</evidence>
<dbReference type="SUPFAM" id="SSF52540">
    <property type="entry name" value="P-loop containing nucleoside triphosphate hydrolases"/>
    <property type="match status" value="1"/>
</dbReference>
<evidence type="ECO:0000313" key="4">
    <source>
        <dbReference type="EMBL" id="KAL0957071.1"/>
    </source>
</evidence>
<accession>A0ABR3JPT1</accession>
<dbReference type="Proteomes" id="UP001556367">
    <property type="component" value="Unassembled WGS sequence"/>
</dbReference>
<dbReference type="Gene3D" id="3.40.50.300">
    <property type="entry name" value="P-loop containing nucleotide triphosphate hydrolases"/>
    <property type="match status" value="1"/>
</dbReference>
<dbReference type="InterPro" id="IPR027417">
    <property type="entry name" value="P-loop_NTPase"/>
</dbReference>
<dbReference type="PANTHER" id="PTHR11711">
    <property type="entry name" value="ADP RIBOSYLATION FACTOR-RELATED"/>
    <property type="match status" value="1"/>
</dbReference>
<dbReference type="Pfam" id="PF00025">
    <property type="entry name" value="Arf"/>
    <property type="match status" value="1"/>
</dbReference>
<comment type="caution">
    <text evidence="4">The sequence shown here is derived from an EMBL/GenBank/DDBJ whole genome shotgun (WGS) entry which is preliminary data.</text>
</comment>
<evidence type="ECO:0000313" key="5">
    <source>
        <dbReference type="Proteomes" id="UP001556367"/>
    </source>
</evidence>
<evidence type="ECO:0000256" key="3">
    <source>
        <dbReference type="SAM" id="MobiDB-lite"/>
    </source>
</evidence>